<comment type="caution">
    <text evidence="2">The sequence shown here is derived from an EMBL/GenBank/DDBJ whole genome shotgun (WGS) entry which is preliminary data.</text>
</comment>
<name>A0A2S8AE42_9FLAO</name>
<dbReference type="InterPro" id="IPR051141">
    <property type="entry name" value="UPF0339_domain"/>
</dbReference>
<proteinExistence type="predicted"/>
<dbReference type="InterPro" id="IPR036913">
    <property type="entry name" value="YegP-like_sf"/>
</dbReference>
<dbReference type="EMBL" id="PSZM01000036">
    <property type="protein sequence ID" value="PQL93138.1"/>
    <property type="molecule type" value="Genomic_DNA"/>
</dbReference>
<dbReference type="Proteomes" id="UP000238042">
    <property type="component" value="Unassembled WGS sequence"/>
</dbReference>
<dbReference type="SUPFAM" id="SSF160113">
    <property type="entry name" value="YegP-like"/>
    <property type="match status" value="2"/>
</dbReference>
<feature type="domain" description="DUF1508" evidence="1">
    <location>
        <begin position="8"/>
        <end position="54"/>
    </location>
</feature>
<dbReference type="PANTHER" id="PTHR40606:SF1">
    <property type="entry name" value="UPF0339 PROTEIN YEGP"/>
    <property type="match status" value="1"/>
</dbReference>
<organism evidence="2 3">
    <name type="scientific">Apibacter adventoris</name>
    <dbReference type="NCBI Taxonomy" id="1679466"/>
    <lineage>
        <taxon>Bacteria</taxon>
        <taxon>Pseudomonadati</taxon>
        <taxon>Bacteroidota</taxon>
        <taxon>Flavobacteriia</taxon>
        <taxon>Flavobacteriales</taxon>
        <taxon>Weeksellaceae</taxon>
        <taxon>Apibacter</taxon>
    </lineage>
</organism>
<protein>
    <recommendedName>
        <fullName evidence="1">DUF1508 domain-containing protein</fullName>
    </recommendedName>
</protein>
<evidence type="ECO:0000313" key="3">
    <source>
        <dbReference type="Proteomes" id="UP000238042"/>
    </source>
</evidence>
<dbReference type="InterPro" id="IPR010879">
    <property type="entry name" value="DUF1508"/>
</dbReference>
<dbReference type="Gene3D" id="2.30.29.80">
    <property type="match status" value="1"/>
</dbReference>
<gene>
    <name evidence="2" type="ORF">C4S77_05620</name>
</gene>
<keyword evidence="3" id="KW-1185">Reference proteome</keyword>
<dbReference type="PANTHER" id="PTHR40606">
    <property type="match status" value="1"/>
</dbReference>
<feature type="domain" description="DUF1508" evidence="1">
    <location>
        <begin position="59"/>
        <end position="105"/>
    </location>
</feature>
<evidence type="ECO:0000313" key="2">
    <source>
        <dbReference type="EMBL" id="PQL93138.1"/>
    </source>
</evidence>
<dbReference type="RefSeq" id="WP_105192937.1">
    <property type="nucleotide sequence ID" value="NZ_PSZM01000036.1"/>
</dbReference>
<evidence type="ECO:0000259" key="1">
    <source>
        <dbReference type="Pfam" id="PF07411"/>
    </source>
</evidence>
<dbReference type="AlphaFoldDB" id="A0A2S8AE42"/>
<reference evidence="2 3" key="1">
    <citation type="submission" date="2018-02" db="EMBL/GenBank/DDBJ databases">
        <title>Genome sequences of Apibacter spp., gut symbionts of Asian honey bees.</title>
        <authorList>
            <person name="Kwong W.K."/>
            <person name="Steele M.I."/>
            <person name="Moran N.A."/>
        </authorList>
    </citation>
    <scope>NUCLEOTIDE SEQUENCE [LARGE SCALE GENOMIC DNA]</scope>
    <source>
        <strain evidence="3">wkB301</strain>
    </source>
</reference>
<sequence>MFEIFKNNSGAFCFRLKSKNGETILVSDGYTQKTNCQKGIGSVKRNTKNEDRFEFKQSSNKKWYFNLKAGNGQSVCVGEKYDNESSVKNAAKLAMKTAPVAEIIDLTK</sequence>
<dbReference type="OrthoDB" id="9802792at2"/>
<dbReference type="Pfam" id="PF07411">
    <property type="entry name" value="DUF1508"/>
    <property type="match status" value="2"/>
</dbReference>
<accession>A0A2S8AE42</accession>